<protein>
    <submittedName>
        <fullName evidence="1">Uncharacterized protein</fullName>
    </submittedName>
</protein>
<dbReference type="OrthoDB" id="10255632at2759"/>
<accession>A0A2Z6N200</accession>
<gene>
    <name evidence="1" type="ORF">TSUD_214580</name>
</gene>
<dbReference type="AlphaFoldDB" id="A0A2Z6N200"/>
<proteinExistence type="predicted"/>
<dbReference type="EMBL" id="DF973444">
    <property type="protein sequence ID" value="GAU31022.1"/>
    <property type="molecule type" value="Genomic_DNA"/>
</dbReference>
<evidence type="ECO:0000313" key="2">
    <source>
        <dbReference type="Proteomes" id="UP000242715"/>
    </source>
</evidence>
<reference evidence="2" key="1">
    <citation type="journal article" date="2017" name="Front. Plant Sci.">
        <title>Climate Clever Clovers: New Paradigm to Reduce the Environmental Footprint of Ruminants by Breeding Low Methanogenic Forages Utilizing Haplotype Variation.</title>
        <authorList>
            <person name="Kaur P."/>
            <person name="Appels R."/>
            <person name="Bayer P.E."/>
            <person name="Keeble-Gagnere G."/>
            <person name="Wang J."/>
            <person name="Hirakawa H."/>
            <person name="Shirasawa K."/>
            <person name="Vercoe P."/>
            <person name="Stefanova K."/>
            <person name="Durmic Z."/>
            <person name="Nichols P."/>
            <person name="Revell C."/>
            <person name="Isobe S.N."/>
            <person name="Edwards D."/>
            <person name="Erskine W."/>
        </authorList>
    </citation>
    <scope>NUCLEOTIDE SEQUENCE [LARGE SCALE GENOMIC DNA]</scope>
    <source>
        <strain evidence="2">cv. Daliak</strain>
    </source>
</reference>
<dbReference type="Proteomes" id="UP000242715">
    <property type="component" value="Unassembled WGS sequence"/>
</dbReference>
<dbReference type="Pfam" id="PF03568">
    <property type="entry name" value="Separin_C"/>
    <property type="match status" value="1"/>
</dbReference>
<name>A0A2Z6N200_TRISU</name>
<evidence type="ECO:0000313" key="1">
    <source>
        <dbReference type="EMBL" id="GAU31022.1"/>
    </source>
</evidence>
<sequence>MSMLRRQEVYRMPPITSIYVVRDKFVSRKEQVEGNLGFFPSIDPKCGYFILNPDGSLPGFQNAFQEYLTDKQLMEVSTVMIVECNN</sequence>
<organism evidence="1 2">
    <name type="scientific">Trifolium subterraneum</name>
    <name type="common">Subterranean clover</name>
    <dbReference type="NCBI Taxonomy" id="3900"/>
    <lineage>
        <taxon>Eukaryota</taxon>
        <taxon>Viridiplantae</taxon>
        <taxon>Streptophyta</taxon>
        <taxon>Embryophyta</taxon>
        <taxon>Tracheophyta</taxon>
        <taxon>Spermatophyta</taxon>
        <taxon>Magnoliopsida</taxon>
        <taxon>eudicotyledons</taxon>
        <taxon>Gunneridae</taxon>
        <taxon>Pentapetalae</taxon>
        <taxon>rosids</taxon>
        <taxon>fabids</taxon>
        <taxon>Fabales</taxon>
        <taxon>Fabaceae</taxon>
        <taxon>Papilionoideae</taxon>
        <taxon>50 kb inversion clade</taxon>
        <taxon>NPAAA clade</taxon>
        <taxon>Hologalegina</taxon>
        <taxon>IRL clade</taxon>
        <taxon>Trifolieae</taxon>
        <taxon>Trifolium</taxon>
    </lineage>
</organism>
<keyword evidence="2" id="KW-1185">Reference proteome</keyword>